<evidence type="ECO:0000256" key="3">
    <source>
        <dbReference type="ARBA" id="ARBA00022963"/>
    </source>
</evidence>
<keyword evidence="6" id="KW-1185">Reference proteome</keyword>
<sequence>MDARKFVVASVAKVGCIPFEIDTHICAKDCVDSLNNFAKLLNSKLKSLVEDLTNSLTGSLFVYVDSYAIIEDIISNSRLYGFENIDSACCEVIGRHGGLIPCVAVSRVCPDRRKYVFWDPFHPTESVFLIAAKHQMDGGLEYVSPINIRQLVNS</sequence>
<evidence type="ECO:0000313" key="6">
    <source>
        <dbReference type="Proteomes" id="UP001472677"/>
    </source>
</evidence>
<evidence type="ECO:0000256" key="4">
    <source>
        <dbReference type="ARBA" id="ARBA00023098"/>
    </source>
</evidence>
<dbReference type="EMBL" id="JBBPBM010000007">
    <property type="protein sequence ID" value="KAK8575936.1"/>
    <property type="molecule type" value="Genomic_DNA"/>
</dbReference>
<dbReference type="Pfam" id="PF00657">
    <property type="entry name" value="Lipase_GDSL"/>
    <property type="match status" value="1"/>
</dbReference>
<name>A0ABR2FC75_9ROSI</name>
<evidence type="ECO:0008006" key="7">
    <source>
        <dbReference type="Google" id="ProtNLM"/>
    </source>
</evidence>
<dbReference type="InterPro" id="IPR051058">
    <property type="entry name" value="GDSL_Est/Lipase"/>
</dbReference>
<dbReference type="InterPro" id="IPR036514">
    <property type="entry name" value="SGNH_hydro_sf"/>
</dbReference>
<evidence type="ECO:0000256" key="1">
    <source>
        <dbReference type="ARBA" id="ARBA00008668"/>
    </source>
</evidence>
<gene>
    <name evidence="5" type="ORF">V6N12_063585</name>
</gene>
<organism evidence="5 6">
    <name type="scientific">Hibiscus sabdariffa</name>
    <name type="common">roselle</name>
    <dbReference type="NCBI Taxonomy" id="183260"/>
    <lineage>
        <taxon>Eukaryota</taxon>
        <taxon>Viridiplantae</taxon>
        <taxon>Streptophyta</taxon>
        <taxon>Embryophyta</taxon>
        <taxon>Tracheophyta</taxon>
        <taxon>Spermatophyta</taxon>
        <taxon>Magnoliopsida</taxon>
        <taxon>eudicotyledons</taxon>
        <taxon>Gunneridae</taxon>
        <taxon>Pentapetalae</taxon>
        <taxon>rosids</taxon>
        <taxon>malvids</taxon>
        <taxon>Malvales</taxon>
        <taxon>Malvaceae</taxon>
        <taxon>Malvoideae</taxon>
        <taxon>Hibiscus</taxon>
    </lineage>
</organism>
<keyword evidence="3" id="KW-0442">Lipid degradation</keyword>
<comment type="caution">
    <text evidence="5">The sequence shown here is derived from an EMBL/GenBank/DDBJ whole genome shotgun (WGS) entry which is preliminary data.</text>
</comment>
<accession>A0ABR2FC75</accession>
<evidence type="ECO:0000313" key="5">
    <source>
        <dbReference type="EMBL" id="KAK8575936.1"/>
    </source>
</evidence>
<protein>
    <recommendedName>
        <fullName evidence="7">GDSL esterase/lipase</fullName>
    </recommendedName>
</protein>
<dbReference type="PANTHER" id="PTHR45648">
    <property type="entry name" value="GDSL LIPASE/ACYLHYDROLASE FAMILY PROTEIN (AFU_ORTHOLOGUE AFUA_4G14700)"/>
    <property type="match status" value="1"/>
</dbReference>
<dbReference type="InterPro" id="IPR001087">
    <property type="entry name" value="GDSL"/>
</dbReference>
<proteinExistence type="inferred from homology"/>
<dbReference type="Proteomes" id="UP001472677">
    <property type="component" value="Unassembled WGS sequence"/>
</dbReference>
<keyword evidence="4" id="KW-0443">Lipid metabolism</keyword>
<dbReference type="Gene3D" id="3.40.50.1110">
    <property type="entry name" value="SGNH hydrolase"/>
    <property type="match status" value="1"/>
</dbReference>
<reference evidence="5 6" key="1">
    <citation type="journal article" date="2024" name="G3 (Bethesda)">
        <title>Genome assembly of Hibiscus sabdariffa L. provides insights into metabolisms of medicinal natural products.</title>
        <authorList>
            <person name="Kim T."/>
        </authorList>
    </citation>
    <scope>NUCLEOTIDE SEQUENCE [LARGE SCALE GENOMIC DNA]</scope>
    <source>
        <strain evidence="5">TK-2024</strain>
        <tissue evidence="5">Old leaves</tissue>
    </source>
</reference>
<evidence type="ECO:0000256" key="2">
    <source>
        <dbReference type="ARBA" id="ARBA00022801"/>
    </source>
</evidence>
<dbReference type="PANTHER" id="PTHR45648:SF9">
    <property type="entry name" value="PROLINE-RICH PROTEIN APG, PUTATIVE-RELATED"/>
    <property type="match status" value="1"/>
</dbReference>
<comment type="similarity">
    <text evidence="1">Belongs to the 'GDSL' lipolytic enzyme family.</text>
</comment>
<keyword evidence="2" id="KW-0378">Hydrolase</keyword>